<dbReference type="AlphaFoldDB" id="A0A9R0DE62"/>
<dbReference type="GeneID" id="118275994"/>
<dbReference type="OrthoDB" id="958254at2759"/>
<dbReference type="PANTHER" id="PTHR13234:SF68">
    <property type="entry name" value="GH19763P"/>
    <property type="match status" value="1"/>
</dbReference>
<accession>A0A9R0DE62</accession>
<dbReference type="GO" id="GO:0016671">
    <property type="term" value="F:oxidoreductase activity, acting on a sulfur group of donors, disulfide as acceptor"/>
    <property type="evidence" value="ECO:0007669"/>
    <property type="project" value="InterPro"/>
</dbReference>
<name>A0A9R0DE62_SPOFR</name>
<dbReference type="Proteomes" id="UP000829999">
    <property type="component" value="Chromosome 31"/>
</dbReference>
<sequence>MAAKYIILFSACLVLASSQSNGLQTVNGRIKVTVGITSSNSEVQLFLNNQLLPAVAAHGQFLDIEFVPWGRTKWENNVFVCDNGLAECWANRVHRCVLDKLKDDQAAQLRYITCEFSHPFPSFGQGSYACVQDIGLNMLDVDYCVANPGDNLDIQASEAAAKPMEELKFIPYVVFNDDINLELHNQGLTRLSNLICWALSEDSSTGITSCHV</sequence>
<comment type="similarity">
    <text evidence="1">Belongs to the GILT family.</text>
</comment>
<evidence type="ECO:0000313" key="4">
    <source>
        <dbReference type="Proteomes" id="UP000829999"/>
    </source>
</evidence>
<gene>
    <name evidence="5" type="primary">LOC118275994</name>
</gene>
<dbReference type="PANTHER" id="PTHR13234">
    <property type="entry name" value="GAMMA-INTERFERON INDUCIBLE LYSOSOMAL THIOL REDUCTASE GILT"/>
    <property type="match status" value="1"/>
</dbReference>
<dbReference type="InterPro" id="IPR004911">
    <property type="entry name" value="Interferon-induced_GILT"/>
</dbReference>
<feature type="signal peptide" evidence="3">
    <location>
        <begin position="1"/>
        <end position="18"/>
    </location>
</feature>
<feature type="chain" id="PRO_5040217027" evidence="3">
    <location>
        <begin position="19"/>
        <end position="212"/>
    </location>
</feature>
<evidence type="ECO:0000256" key="1">
    <source>
        <dbReference type="ARBA" id="ARBA00005679"/>
    </source>
</evidence>
<evidence type="ECO:0000313" key="5">
    <source>
        <dbReference type="RefSeq" id="XP_035450013.2"/>
    </source>
</evidence>
<evidence type="ECO:0000256" key="2">
    <source>
        <dbReference type="ARBA" id="ARBA00023180"/>
    </source>
</evidence>
<organism evidence="4 5">
    <name type="scientific">Spodoptera frugiperda</name>
    <name type="common">Fall armyworm</name>
    <dbReference type="NCBI Taxonomy" id="7108"/>
    <lineage>
        <taxon>Eukaryota</taxon>
        <taxon>Metazoa</taxon>
        <taxon>Ecdysozoa</taxon>
        <taxon>Arthropoda</taxon>
        <taxon>Hexapoda</taxon>
        <taxon>Insecta</taxon>
        <taxon>Pterygota</taxon>
        <taxon>Neoptera</taxon>
        <taxon>Endopterygota</taxon>
        <taxon>Lepidoptera</taxon>
        <taxon>Glossata</taxon>
        <taxon>Ditrysia</taxon>
        <taxon>Noctuoidea</taxon>
        <taxon>Noctuidae</taxon>
        <taxon>Amphipyrinae</taxon>
        <taxon>Spodoptera</taxon>
    </lineage>
</organism>
<reference evidence="5" key="1">
    <citation type="submission" date="2025-08" db="UniProtKB">
        <authorList>
            <consortium name="RefSeq"/>
        </authorList>
    </citation>
    <scope>IDENTIFICATION</scope>
    <source>
        <tissue evidence="5">Whole larval tissue</tissue>
    </source>
</reference>
<dbReference type="RefSeq" id="XP_035450013.2">
    <property type="nucleotide sequence ID" value="XM_035594120.2"/>
</dbReference>
<proteinExistence type="inferred from homology"/>
<keyword evidence="3" id="KW-0732">Signal</keyword>
<protein>
    <submittedName>
        <fullName evidence="5">Gamma-interferon-inducible lysosomal thiol reductase-like</fullName>
    </submittedName>
</protein>
<dbReference type="Pfam" id="PF03227">
    <property type="entry name" value="GILT"/>
    <property type="match status" value="1"/>
</dbReference>
<keyword evidence="4" id="KW-1185">Reference proteome</keyword>
<evidence type="ECO:0000256" key="3">
    <source>
        <dbReference type="SAM" id="SignalP"/>
    </source>
</evidence>
<keyword evidence="2" id="KW-0325">Glycoprotein</keyword>